<feature type="region of interest" description="Disordered" evidence="1">
    <location>
        <begin position="43"/>
        <end position="113"/>
    </location>
</feature>
<dbReference type="AlphaFoldDB" id="A0A4Y9Y510"/>
<evidence type="ECO:0000313" key="2">
    <source>
        <dbReference type="EMBL" id="TFY57445.1"/>
    </source>
</evidence>
<dbReference type="STRING" id="34475.A0A4Y9Y510"/>
<feature type="compositionally biased region" description="Polar residues" evidence="1">
    <location>
        <begin position="43"/>
        <end position="59"/>
    </location>
</feature>
<feature type="region of interest" description="Disordered" evidence="1">
    <location>
        <begin position="1"/>
        <end position="30"/>
    </location>
</feature>
<feature type="region of interest" description="Disordered" evidence="1">
    <location>
        <begin position="118"/>
        <end position="137"/>
    </location>
</feature>
<organism evidence="2 3">
    <name type="scientific">Rhodofomes roseus</name>
    <dbReference type="NCBI Taxonomy" id="34475"/>
    <lineage>
        <taxon>Eukaryota</taxon>
        <taxon>Fungi</taxon>
        <taxon>Dikarya</taxon>
        <taxon>Basidiomycota</taxon>
        <taxon>Agaricomycotina</taxon>
        <taxon>Agaricomycetes</taxon>
        <taxon>Polyporales</taxon>
        <taxon>Rhodofomes</taxon>
    </lineage>
</organism>
<gene>
    <name evidence="2" type="ORF">EVJ58_g7013</name>
</gene>
<feature type="compositionally biased region" description="Low complexity" evidence="1">
    <location>
        <begin position="69"/>
        <end position="109"/>
    </location>
</feature>
<sequence>MSNNFAALPSRQVTFSRPANVAQQPYQQIQQQQAANTGLALPYSSNPYLPGPSGQSNLALPNAVPSINPYQTQQQAQQQQQQQQQPPSLYPQSQTQAQTQPQSALSSQTVVASHPARLPLPASPRMKVSRHAPQPHRVSRYSTALSSSILVQLVHKAPLFVPGINTSIVKMSPRRYTHKNAREFKDPTPGRVVSKLTQFLRSDYVAIPV</sequence>
<feature type="compositionally biased region" description="Polar residues" evidence="1">
    <location>
        <begin position="1"/>
        <end position="17"/>
    </location>
</feature>
<evidence type="ECO:0000313" key="3">
    <source>
        <dbReference type="Proteomes" id="UP000298390"/>
    </source>
</evidence>
<dbReference type="EMBL" id="SEKV01000428">
    <property type="protein sequence ID" value="TFY57445.1"/>
    <property type="molecule type" value="Genomic_DNA"/>
</dbReference>
<evidence type="ECO:0000256" key="1">
    <source>
        <dbReference type="SAM" id="MobiDB-lite"/>
    </source>
</evidence>
<comment type="caution">
    <text evidence="2">The sequence shown here is derived from an EMBL/GenBank/DDBJ whole genome shotgun (WGS) entry which is preliminary data.</text>
</comment>
<reference evidence="2 3" key="1">
    <citation type="submission" date="2019-01" db="EMBL/GenBank/DDBJ databases">
        <title>Genome sequencing of the rare red list fungi Fomitopsis rosea.</title>
        <authorList>
            <person name="Buettner E."/>
            <person name="Kellner H."/>
        </authorList>
    </citation>
    <scope>NUCLEOTIDE SEQUENCE [LARGE SCALE GENOMIC DNA]</scope>
    <source>
        <strain evidence="2 3">DSM 105464</strain>
    </source>
</reference>
<proteinExistence type="predicted"/>
<name>A0A4Y9Y510_9APHY</name>
<dbReference type="Proteomes" id="UP000298390">
    <property type="component" value="Unassembled WGS sequence"/>
</dbReference>
<accession>A0A4Y9Y510</accession>
<protein>
    <submittedName>
        <fullName evidence="2">Uncharacterized protein</fullName>
    </submittedName>
</protein>
<feature type="compositionally biased region" description="Basic residues" evidence="1">
    <location>
        <begin position="127"/>
        <end position="137"/>
    </location>
</feature>